<proteinExistence type="predicted"/>
<dbReference type="AlphaFoldDB" id="K4LBQ2"/>
<evidence type="ECO:0000313" key="2">
    <source>
        <dbReference type="Proteomes" id="UP000000467"/>
    </source>
</evidence>
<dbReference type="HOGENOM" id="CLU_2774602_0_0_9"/>
<dbReference type="EMBL" id="CP003732">
    <property type="protein sequence ID" value="AFV10306.1"/>
    <property type="molecule type" value="Genomic_DNA"/>
</dbReference>
<protein>
    <submittedName>
        <fullName evidence="1">Uncharacterized protein</fullName>
    </submittedName>
</protein>
<sequence length="69" mass="7808">MSDLGEVFMKLFEKPEMEVRNCENCNSGIITSNGIVCCIDKKQECLPDGSYKYWTPLVVIGEEDLEDEA</sequence>
<accession>K4LBQ2</accession>
<dbReference type="STRING" id="1089553.Tph_c00570"/>
<dbReference type="RefSeq" id="WP_015049226.1">
    <property type="nucleotide sequence ID" value="NC_018870.1"/>
</dbReference>
<gene>
    <name evidence="1" type="ordered locus">Tph_c00570</name>
</gene>
<reference evidence="1 2" key="1">
    <citation type="journal article" date="2012" name="BMC Genomics">
        <title>Genome-guided analysis of physiological and morphological traits of the fermentative acetate oxidizer Thermacetogenium phaeum.</title>
        <authorList>
            <person name="Oehler D."/>
            <person name="Poehlein A."/>
            <person name="Leimbach A."/>
            <person name="Muller N."/>
            <person name="Daniel R."/>
            <person name="Gottschalk G."/>
            <person name="Schink B."/>
        </authorList>
    </citation>
    <scope>NUCLEOTIDE SEQUENCE [LARGE SCALE GENOMIC DNA]</scope>
    <source>
        <strain evidence="2">ATCC BAA-254 / DSM 26808 / PB</strain>
    </source>
</reference>
<dbReference type="Proteomes" id="UP000000467">
    <property type="component" value="Chromosome"/>
</dbReference>
<evidence type="ECO:0000313" key="1">
    <source>
        <dbReference type="EMBL" id="AFV10306.1"/>
    </source>
</evidence>
<organism evidence="1 2">
    <name type="scientific">Thermacetogenium phaeum (strain ATCC BAA-254 / DSM 26808 / PB)</name>
    <dbReference type="NCBI Taxonomy" id="1089553"/>
    <lineage>
        <taxon>Bacteria</taxon>
        <taxon>Bacillati</taxon>
        <taxon>Bacillota</taxon>
        <taxon>Clostridia</taxon>
        <taxon>Thermoanaerobacterales</taxon>
        <taxon>Thermoanaerobacteraceae</taxon>
        <taxon>Thermacetogenium</taxon>
    </lineage>
</organism>
<dbReference type="KEGG" id="tpz:Tph_c00570"/>
<dbReference type="OrthoDB" id="9921993at2"/>
<keyword evidence="2" id="KW-1185">Reference proteome</keyword>
<name>K4LBQ2_THEPS</name>